<dbReference type="Proteomes" id="UP000811609">
    <property type="component" value="Chromosome 2"/>
</dbReference>
<dbReference type="AlphaFoldDB" id="A0A8T1RCP9"/>
<sequence>MATLSRWRFLVLLLLLEYCSSLVAFVPLKRRERPANPATS</sequence>
<proteinExistence type="predicted"/>
<gene>
    <name evidence="1" type="ORF">CIPAW_02G114200</name>
</gene>
<dbReference type="EMBL" id="CM031810">
    <property type="protein sequence ID" value="KAG6664727.1"/>
    <property type="molecule type" value="Genomic_DNA"/>
</dbReference>
<accession>A0A8T1RCP9</accession>
<protein>
    <submittedName>
        <fullName evidence="1">Uncharacterized protein</fullName>
    </submittedName>
</protein>
<comment type="caution">
    <text evidence="1">The sequence shown here is derived from an EMBL/GenBank/DDBJ whole genome shotgun (WGS) entry which is preliminary data.</text>
</comment>
<keyword evidence="2" id="KW-1185">Reference proteome</keyword>
<organism evidence="1 2">
    <name type="scientific">Carya illinoinensis</name>
    <name type="common">Pecan</name>
    <dbReference type="NCBI Taxonomy" id="32201"/>
    <lineage>
        <taxon>Eukaryota</taxon>
        <taxon>Viridiplantae</taxon>
        <taxon>Streptophyta</taxon>
        <taxon>Embryophyta</taxon>
        <taxon>Tracheophyta</taxon>
        <taxon>Spermatophyta</taxon>
        <taxon>Magnoliopsida</taxon>
        <taxon>eudicotyledons</taxon>
        <taxon>Gunneridae</taxon>
        <taxon>Pentapetalae</taxon>
        <taxon>rosids</taxon>
        <taxon>fabids</taxon>
        <taxon>Fagales</taxon>
        <taxon>Juglandaceae</taxon>
        <taxon>Carya</taxon>
    </lineage>
</organism>
<evidence type="ECO:0000313" key="2">
    <source>
        <dbReference type="Proteomes" id="UP000811609"/>
    </source>
</evidence>
<name>A0A8T1RCP9_CARIL</name>
<evidence type="ECO:0000313" key="1">
    <source>
        <dbReference type="EMBL" id="KAG6664727.1"/>
    </source>
</evidence>
<reference evidence="1" key="1">
    <citation type="submission" date="2020-12" db="EMBL/GenBank/DDBJ databases">
        <title>WGS assembly of Carya illinoinensis cv. Pawnee.</title>
        <authorList>
            <person name="Platts A."/>
            <person name="Shu S."/>
            <person name="Wright S."/>
            <person name="Barry K."/>
            <person name="Edger P."/>
            <person name="Pires J.C."/>
            <person name="Schmutz J."/>
        </authorList>
    </citation>
    <scope>NUCLEOTIDE SEQUENCE</scope>
    <source>
        <tissue evidence="1">Leaf</tissue>
    </source>
</reference>